<evidence type="ECO:0000313" key="2">
    <source>
        <dbReference type="Proteomes" id="UP000228945"/>
    </source>
</evidence>
<dbReference type="Proteomes" id="UP000228945">
    <property type="component" value="Chromosome"/>
</dbReference>
<dbReference type="InterPro" id="IPR029021">
    <property type="entry name" value="Prot-tyrosine_phosphatase-like"/>
</dbReference>
<dbReference type="EMBL" id="CP024201">
    <property type="protein sequence ID" value="ATQ43566.1"/>
    <property type="molecule type" value="Genomic_DNA"/>
</dbReference>
<sequence>MIIACPASRLAEAIERYRPTHVASLISPDAEAPRIAGVERLVLCFNDIAEPREGLIAADTAIIERLFAFADAADEGPLLVHCFAGVSRSPAAAYLLACRRAGAGEEARLAQTLRAASPEATPNPLMVALADELLERGGAMTAAIAGIGRGREAFEGPVLVMS</sequence>
<dbReference type="KEGG" id="cmb:CSW64_14725"/>
<organism evidence="1 2">
    <name type="scientific">Caulobacter mirabilis</name>
    <dbReference type="NCBI Taxonomy" id="69666"/>
    <lineage>
        <taxon>Bacteria</taxon>
        <taxon>Pseudomonadati</taxon>
        <taxon>Pseudomonadota</taxon>
        <taxon>Alphaproteobacteria</taxon>
        <taxon>Caulobacterales</taxon>
        <taxon>Caulobacteraceae</taxon>
        <taxon>Caulobacter</taxon>
    </lineage>
</organism>
<protein>
    <submittedName>
        <fullName evidence="1">Protein tyrosine phosphatase</fullName>
    </submittedName>
</protein>
<reference evidence="1 2" key="1">
    <citation type="submission" date="2017-10" db="EMBL/GenBank/DDBJ databases">
        <title>Genome sequence of Caulobacter mirabilis FWC38.</title>
        <authorList>
            <person name="Fiebig A."/>
            <person name="Crosson S."/>
        </authorList>
    </citation>
    <scope>NUCLEOTIDE SEQUENCE [LARGE SCALE GENOMIC DNA]</scope>
    <source>
        <strain evidence="1 2">FWC 38</strain>
    </source>
</reference>
<dbReference type="AlphaFoldDB" id="A0A2D2AZY8"/>
<name>A0A2D2AZY8_9CAUL</name>
<proteinExistence type="predicted"/>
<keyword evidence="2" id="KW-1185">Reference proteome</keyword>
<dbReference type="RefSeq" id="WP_099622815.1">
    <property type="nucleotide sequence ID" value="NZ_CP024201.1"/>
</dbReference>
<accession>A0A2D2AZY8</accession>
<gene>
    <name evidence="1" type="ORF">CSW64_14725</name>
</gene>
<dbReference type="SUPFAM" id="SSF52799">
    <property type="entry name" value="(Phosphotyrosine protein) phosphatases II"/>
    <property type="match status" value="1"/>
</dbReference>
<dbReference type="OrthoDB" id="9794527at2"/>
<dbReference type="Gene3D" id="3.90.190.10">
    <property type="entry name" value="Protein tyrosine phosphatase superfamily"/>
    <property type="match status" value="1"/>
</dbReference>
<evidence type="ECO:0000313" key="1">
    <source>
        <dbReference type="EMBL" id="ATQ43566.1"/>
    </source>
</evidence>